<keyword evidence="1" id="KW-0812">Transmembrane</keyword>
<sequence>MLDVKTLVTIALPILGAIIGYFIKSSIDKKQALLSEVSKERREHYQGFVDLMIELFSNTKSGKKTPDNELVLKLYTFYKKYILYASPKVINSFSDYFQYLYKYSENNGVVDSNVQLRKLTRVMMAMRTDLGLSNKNLEKDGEKILRALLKDFDDIIK</sequence>
<dbReference type="EMBL" id="CP068108">
    <property type="protein sequence ID" value="QQU01243.1"/>
    <property type="molecule type" value="Genomic_DNA"/>
</dbReference>
<protein>
    <submittedName>
        <fullName evidence="2">Uncharacterized protein</fullName>
    </submittedName>
</protein>
<dbReference type="Proteomes" id="UP000596202">
    <property type="component" value="Chromosome"/>
</dbReference>
<proteinExistence type="predicted"/>
<dbReference type="RefSeq" id="WP_002991668.1">
    <property type="nucleotide sequence ID" value="NZ_CP068108.1"/>
</dbReference>
<evidence type="ECO:0000256" key="1">
    <source>
        <dbReference type="SAM" id="Phobius"/>
    </source>
</evidence>
<dbReference type="AlphaFoldDB" id="A0A9Q6ZA50"/>
<evidence type="ECO:0000313" key="2">
    <source>
        <dbReference type="EMBL" id="QQU01243.1"/>
    </source>
</evidence>
<gene>
    <name evidence="2" type="ORF">I6I88_05690</name>
</gene>
<organism evidence="2 3">
    <name type="scientific">Myroides odoratus</name>
    <name type="common">Flavobacterium odoratum</name>
    <dbReference type="NCBI Taxonomy" id="256"/>
    <lineage>
        <taxon>Bacteria</taxon>
        <taxon>Pseudomonadati</taxon>
        <taxon>Bacteroidota</taxon>
        <taxon>Flavobacteriia</taxon>
        <taxon>Flavobacteriales</taxon>
        <taxon>Flavobacteriaceae</taxon>
        <taxon>Myroides</taxon>
    </lineage>
</organism>
<accession>A0A9Q6ZA50</accession>
<keyword evidence="1" id="KW-1133">Transmembrane helix</keyword>
<name>A0A9Q6ZA50_MYROD</name>
<keyword evidence="1" id="KW-0472">Membrane</keyword>
<evidence type="ECO:0000313" key="3">
    <source>
        <dbReference type="Proteomes" id="UP000596202"/>
    </source>
</evidence>
<reference evidence="2 3" key="1">
    <citation type="submission" date="2021-01" db="EMBL/GenBank/DDBJ databases">
        <title>FDA dAtabase for Regulatory Grade micrObial Sequences (FDA-ARGOS): Supporting development and validation of Infectious Disease Dx tests.</title>
        <authorList>
            <person name="Sproer C."/>
            <person name="Gronow S."/>
            <person name="Severitt S."/>
            <person name="Schroder I."/>
            <person name="Tallon L."/>
            <person name="Sadzewicz L."/>
            <person name="Zhao X."/>
            <person name="Boylan J."/>
            <person name="Ott S."/>
            <person name="Bowen H."/>
            <person name="Vavikolanu K."/>
            <person name="Mehta A."/>
            <person name="Aluvathingal J."/>
            <person name="Nadendla S."/>
            <person name="Lowell S."/>
            <person name="Myers T."/>
            <person name="Yan Y."/>
            <person name="Sichtig H."/>
        </authorList>
    </citation>
    <scope>NUCLEOTIDE SEQUENCE [LARGE SCALE GENOMIC DNA]</scope>
    <source>
        <strain evidence="2 3">FDAARGOS_1131</strain>
    </source>
</reference>
<dbReference type="OrthoDB" id="1264971at2"/>
<feature type="transmembrane region" description="Helical" evidence="1">
    <location>
        <begin position="6"/>
        <end position="23"/>
    </location>
</feature>
<dbReference type="GeneID" id="93527136"/>